<evidence type="ECO:0000256" key="2">
    <source>
        <dbReference type="PROSITE-ProRule" id="PRU01248"/>
    </source>
</evidence>
<evidence type="ECO:0000256" key="1">
    <source>
        <dbReference type="ARBA" id="ARBA00023125"/>
    </source>
</evidence>
<name>A0AAE4CP58_9ACTN</name>
<evidence type="ECO:0000313" key="5">
    <source>
        <dbReference type="EMBL" id="MDR7304539.1"/>
    </source>
</evidence>
<protein>
    <recommendedName>
        <fullName evidence="4">Core-binding (CB) domain-containing protein</fullName>
    </recommendedName>
</protein>
<dbReference type="RefSeq" id="WP_310278758.1">
    <property type="nucleotide sequence ID" value="NZ_JAVDXW010000002.1"/>
</dbReference>
<organism evidence="5 6">
    <name type="scientific">Haloactinomyces albus</name>
    <dbReference type="NCBI Taxonomy" id="1352928"/>
    <lineage>
        <taxon>Bacteria</taxon>
        <taxon>Bacillati</taxon>
        <taxon>Actinomycetota</taxon>
        <taxon>Actinomycetes</taxon>
        <taxon>Actinopolysporales</taxon>
        <taxon>Actinopolysporaceae</taxon>
        <taxon>Haloactinomyces</taxon>
    </lineage>
</organism>
<keyword evidence="1 2" id="KW-0238">DNA-binding</keyword>
<dbReference type="InterPro" id="IPR010998">
    <property type="entry name" value="Integrase_recombinase_N"/>
</dbReference>
<reference evidence="5" key="1">
    <citation type="submission" date="2023-07" db="EMBL/GenBank/DDBJ databases">
        <title>Sequencing the genomes of 1000 actinobacteria strains.</title>
        <authorList>
            <person name="Klenk H.-P."/>
        </authorList>
    </citation>
    <scope>NUCLEOTIDE SEQUENCE</scope>
    <source>
        <strain evidence="5">DSM 45977</strain>
    </source>
</reference>
<dbReference type="GO" id="GO:0003677">
    <property type="term" value="F:DNA binding"/>
    <property type="evidence" value="ECO:0007669"/>
    <property type="project" value="UniProtKB-UniRule"/>
</dbReference>
<evidence type="ECO:0000313" key="6">
    <source>
        <dbReference type="Proteomes" id="UP001180845"/>
    </source>
</evidence>
<feature type="region of interest" description="Disordered" evidence="3">
    <location>
        <begin position="292"/>
        <end position="324"/>
    </location>
</feature>
<dbReference type="InterPro" id="IPR044068">
    <property type="entry name" value="CB"/>
</dbReference>
<dbReference type="Proteomes" id="UP001180845">
    <property type="component" value="Unassembled WGS sequence"/>
</dbReference>
<evidence type="ECO:0000259" key="4">
    <source>
        <dbReference type="PROSITE" id="PS51900"/>
    </source>
</evidence>
<evidence type="ECO:0000256" key="3">
    <source>
        <dbReference type="SAM" id="MobiDB-lite"/>
    </source>
</evidence>
<comment type="caution">
    <text evidence="5">The sequence shown here is derived from an EMBL/GenBank/DDBJ whole genome shotgun (WGS) entry which is preliminary data.</text>
</comment>
<dbReference type="Gene3D" id="1.10.150.130">
    <property type="match status" value="1"/>
</dbReference>
<feature type="domain" description="Core-binding (CB)" evidence="4">
    <location>
        <begin position="14"/>
        <end position="113"/>
    </location>
</feature>
<sequence>MGDRAVLEWKWPVLGQHERAAEWLRVWSDLGRAPRTIEAYARGLAEYLQVCEREGVDPIGVNRAHLAGYVRELTSRPSHRGANVVSIDSGAGLANATIQQRLMPVRLFYDYLMEEGLQESNPGGRWRSPLAGRRFDTTVDLRPEEAVAIAELGVDNLRRLRRHDPLRAGVAGDQAAAVAAGGGQRRPRIGGAPCSTWSPCCWCTRPSWAGPSGAGRRRSGSICWAATKPRSAAPCAWAGDEVRPYLAAHVCVVGSVTAFHRIGGFQRMALSQRIFGRDRVNGEIAGTAGRVGLPPRPGRGRAAAAGGLPAVLAQPQPAPGRPLH</sequence>
<proteinExistence type="predicted"/>
<dbReference type="EMBL" id="JAVDXW010000002">
    <property type="protein sequence ID" value="MDR7304539.1"/>
    <property type="molecule type" value="Genomic_DNA"/>
</dbReference>
<dbReference type="AlphaFoldDB" id="A0AAE4CP58"/>
<feature type="compositionally biased region" description="Low complexity" evidence="3">
    <location>
        <begin position="300"/>
        <end position="315"/>
    </location>
</feature>
<accession>A0AAE4CP58</accession>
<dbReference type="PROSITE" id="PS51900">
    <property type="entry name" value="CB"/>
    <property type="match status" value="1"/>
</dbReference>
<dbReference type="SUPFAM" id="SSF47823">
    <property type="entry name" value="lambda integrase-like, N-terminal domain"/>
    <property type="match status" value="1"/>
</dbReference>
<keyword evidence="6" id="KW-1185">Reference proteome</keyword>
<gene>
    <name evidence="5" type="ORF">JOF55_004783</name>
</gene>